<evidence type="ECO:0000313" key="9">
    <source>
        <dbReference type="EMBL" id="KAK0144054.1"/>
    </source>
</evidence>
<feature type="transmembrane region" description="Helical" evidence="6">
    <location>
        <begin position="175"/>
        <end position="198"/>
    </location>
</feature>
<comment type="subcellular location">
    <subcellularLocation>
        <location evidence="1 6">Membrane</location>
        <topology evidence="1 6">Multi-pass membrane protein</topology>
    </subcellularLocation>
</comment>
<sequence>MAGLWAGLFRFRILGLEPPKTVVIDGSTRSSEDSSLYCPNKIVDHLPGTRAPEVPLCQEPSSSDPEEVCRGPVDGVLPVGHWSGRHADKPSALPVRELAKSIQEKRAVRDTRNRQPRSLGVWESWGPTKIIHTKRLGGGTGWAALSSLLLWRHSLHTIESRFGVGVKAYFIFLRYLMYLNLLHSVFLLAFILGPTVVYGRGSINDSLSFRDEDSPLDFFLGTGFLDRSPVFYGFYKPGSLNYPCLNTPILYFTGILTVLTLSLIMVVRRMGVGYKRSWFLGKRHSVNVSFKIFCGWDFTIQDPDAAGFKHSSIRNDLKLYLEEQNFNLREAQRTLIQWVGLYTLRVTLNLIVLFLLGGAFYLIQYTTLRKEPEFEQHNFGWFWRKMLNQYLPAITIALINLIIPHIFRKISSFEDYSLTTQVNATLMRSSFLKLASLGMFLFFIQTGHQQVNCWENQFGREMYKLYMFDFIINICRMLLLDYPTMLLKERCPSCWLARLSGKQRFLVPFNVLDLVYNQTVLWAGVFYCPVLPFLGIVKLVAVFFFKKFKVLRCCVPEERLFRASSASFFFHFMLLLGLFMAAGMLGLFMAAGKLGHDHIISNLSSCGPFDGGASIANVTSVCVASLPGPAQNTLNSVASYSFAMLLILIEILIFTFLVVLGRANRRAIDRLKNQLVIQYMLVLVDYAAAKDSDSFNRSDLPAAQPDPPADPPTGPPSRPPNRPPSRPPNRP</sequence>
<feature type="transmembrane region" description="Helical" evidence="6">
    <location>
        <begin position="637"/>
        <end position="660"/>
    </location>
</feature>
<proteinExistence type="inferred from homology"/>
<protein>
    <recommendedName>
        <fullName evidence="6">Transmembrane channel-like protein</fullName>
    </recommendedName>
</protein>
<evidence type="ECO:0000256" key="2">
    <source>
        <dbReference type="ARBA" id="ARBA00006510"/>
    </source>
</evidence>
<name>A0AA47MQ08_MERPO</name>
<dbReference type="InterPro" id="IPR038900">
    <property type="entry name" value="TMC"/>
</dbReference>
<feature type="transmembrane region" description="Helical" evidence="6">
    <location>
        <begin position="566"/>
        <end position="591"/>
    </location>
</feature>
<dbReference type="PANTHER" id="PTHR23302">
    <property type="entry name" value="TRANSMEMBRANE CHANNEL-RELATED"/>
    <property type="match status" value="1"/>
</dbReference>
<keyword evidence="4 6" id="KW-1133">Transmembrane helix</keyword>
<feature type="transmembrane region" description="Helical" evidence="6">
    <location>
        <begin position="249"/>
        <end position="267"/>
    </location>
</feature>
<feature type="region of interest" description="Disordered" evidence="7">
    <location>
        <begin position="695"/>
        <end position="731"/>
    </location>
</feature>
<reference evidence="9" key="1">
    <citation type="journal article" date="2023" name="Front. Mar. Sci.">
        <title>A new Merluccius polli reference genome to investigate the effects of global change in West African waters.</title>
        <authorList>
            <person name="Mateo J.L."/>
            <person name="Blanco-Fernandez C."/>
            <person name="Garcia-Vazquez E."/>
            <person name="Machado-Schiaffino G."/>
        </authorList>
    </citation>
    <scope>NUCLEOTIDE SEQUENCE</scope>
    <source>
        <strain evidence="9">C29</strain>
        <tissue evidence="9">Fin</tissue>
    </source>
</reference>
<dbReference type="AlphaFoldDB" id="A0AA47MQ08"/>
<feature type="domain" description="TMC" evidence="8">
    <location>
        <begin position="453"/>
        <end position="564"/>
    </location>
</feature>
<feature type="transmembrane region" description="Helical" evidence="6">
    <location>
        <begin position="520"/>
        <end position="545"/>
    </location>
</feature>
<evidence type="ECO:0000256" key="6">
    <source>
        <dbReference type="RuleBase" id="RU310713"/>
    </source>
</evidence>
<evidence type="ECO:0000256" key="5">
    <source>
        <dbReference type="ARBA" id="ARBA00023136"/>
    </source>
</evidence>
<feature type="transmembrane region" description="Helical" evidence="6">
    <location>
        <begin position="339"/>
        <end position="363"/>
    </location>
</feature>
<evidence type="ECO:0000256" key="7">
    <source>
        <dbReference type="SAM" id="MobiDB-lite"/>
    </source>
</evidence>
<dbReference type="Pfam" id="PF07810">
    <property type="entry name" value="TMC"/>
    <property type="match status" value="1"/>
</dbReference>
<dbReference type="GO" id="GO:0005886">
    <property type="term" value="C:plasma membrane"/>
    <property type="evidence" value="ECO:0007669"/>
    <property type="project" value="InterPro"/>
</dbReference>
<accession>A0AA47MQ08</accession>
<dbReference type="EMBL" id="JAOPHQ010003169">
    <property type="protein sequence ID" value="KAK0144054.1"/>
    <property type="molecule type" value="Genomic_DNA"/>
</dbReference>
<evidence type="ECO:0000256" key="3">
    <source>
        <dbReference type="ARBA" id="ARBA00022692"/>
    </source>
</evidence>
<evidence type="ECO:0000259" key="8">
    <source>
        <dbReference type="Pfam" id="PF07810"/>
    </source>
</evidence>
<feature type="transmembrane region" description="Helical" evidence="6">
    <location>
        <begin position="390"/>
        <end position="407"/>
    </location>
</feature>
<evidence type="ECO:0000313" key="10">
    <source>
        <dbReference type="Proteomes" id="UP001174136"/>
    </source>
</evidence>
<evidence type="ECO:0000256" key="1">
    <source>
        <dbReference type="ARBA" id="ARBA00004141"/>
    </source>
</evidence>
<dbReference type="InterPro" id="IPR012496">
    <property type="entry name" value="TMC_dom"/>
</dbReference>
<gene>
    <name evidence="9" type="primary">TMC7</name>
    <name evidence="9" type="ORF">N1851_017619</name>
</gene>
<dbReference type="PANTHER" id="PTHR23302:SF66">
    <property type="entry name" value="TRANSMEMBRANE CHANNEL-LIKE PROTEIN"/>
    <property type="match status" value="1"/>
</dbReference>
<keyword evidence="3 6" id="KW-0812">Transmembrane</keyword>
<comment type="caution">
    <text evidence="9">The sequence shown here is derived from an EMBL/GenBank/DDBJ whole genome shotgun (WGS) entry which is preliminary data.</text>
</comment>
<organism evidence="9 10">
    <name type="scientific">Merluccius polli</name>
    <name type="common">Benguela hake</name>
    <name type="synonym">Merluccius cadenati</name>
    <dbReference type="NCBI Taxonomy" id="89951"/>
    <lineage>
        <taxon>Eukaryota</taxon>
        <taxon>Metazoa</taxon>
        <taxon>Chordata</taxon>
        <taxon>Craniata</taxon>
        <taxon>Vertebrata</taxon>
        <taxon>Euteleostomi</taxon>
        <taxon>Actinopterygii</taxon>
        <taxon>Neopterygii</taxon>
        <taxon>Teleostei</taxon>
        <taxon>Neoteleostei</taxon>
        <taxon>Acanthomorphata</taxon>
        <taxon>Zeiogadaria</taxon>
        <taxon>Gadariae</taxon>
        <taxon>Gadiformes</taxon>
        <taxon>Gadoidei</taxon>
        <taxon>Merlucciidae</taxon>
        <taxon>Merluccius</taxon>
    </lineage>
</organism>
<feature type="compositionally biased region" description="Pro residues" evidence="7">
    <location>
        <begin position="704"/>
        <end position="731"/>
    </location>
</feature>
<keyword evidence="10" id="KW-1185">Reference proteome</keyword>
<evidence type="ECO:0000256" key="4">
    <source>
        <dbReference type="ARBA" id="ARBA00022989"/>
    </source>
</evidence>
<comment type="similarity">
    <text evidence="2 6">Belongs to the TMC family.</text>
</comment>
<dbReference type="Proteomes" id="UP001174136">
    <property type="component" value="Unassembled WGS sequence"/>
</dbReference>
<keyword evidence="5 6" id="KW-0472">Membrane</keyword>
<dbReference type="GO" id="GO:0008381">
    <property type="term" value="F:mechanosensitive monoatomic ion channel activity"/>
    <property type="evidence" value="ECO:0007669"/>
    <property type="project" value="TreeGrafter"/>
</dbReference>